<dbReference type="SUPFAM" id="SSF57716">
    <property type="entry name" value="Glucocorticoid receptor-like (DNA-binding domain)"/>
    <property type="match status" value="1"/>
</dbReference>
<evidence type="ECO:0000256" key="2">
    <source>
        <dbReference type="ARBA" id="ARBA00022771"/>
    </source>
</evidence>
<dbReference type="GeneID" id="116417376"/>
<dbReference type="SMART" id="SM00980">
    <property type="entry name" value="THAP"/>
    <property type="match status" value="1"/>
</dbReference>
<dbReference type="GO" id="GO:0043565">
    <property type="term" value="F:sequence-specific DNA binding"/>
    <property type="evidence" value="ECO:0007669"/>
    <property type="project" value="InterPro"/>
</dbReference>
<dbReference type="InParanoid" id="A0A7M7TA19"/>
<organism evidence="8 9">
    <name type="scientific">Nasonia vitripennis</name>
    <name type="common">Parasitic wasp</name>
    <dbReference type="NCBI Taxonomy" id="7425"/>
    <lineage>
        <taxon>Eukaryota</taxon>
        <taxon>Metazoa</taxon>
        <taxon>Ecdysozoa</taxon>
        <taxon>Arthropoda</taxon>
        <taxon>Hexapoda</taxon>
        <taxon>Insecta</taxon>
        <taxon>Pterygota</taxon>
        <taxon>Neoptera</taxon>
        <taxon>Endopterygota</taxon>
        <taxon>Hymenoptera</taxon>
        <taxon>Apocrita</taxon>
        <taxon>Proctotrupomorpha</taxon>
        <taxon>Chalcidoidea</taxon>
        <taxon>Pteromalidae</taxon>
        <taxon>Pteromalinae</taxon>
        <taxon>Nasonia</taxon>
    </lineage>
</organism>
<keyword evidence="3" id="KW-0862">Zinc</keyword>
<proteinExistence type="predicted"/>
<keyword evidence="2 5" id="KW-0863">Zinc-finger</keyword>
<keyword evidence="1" id="KW-0479">Metal-binding</keyword>
<dbReference type="InterPro" id="IPR038441">
    <property type="entry name" value="THAP_Znf_sf"/>
</dbReference>
<dbReference type="GO" id="GO:0008270">
    <property type="term" value="F:zinc ion binding"/>
    <property type="evidence" value="ECO:0007669"/>
    <property type="project" value="UniProtKB-KW"/>
</dbReference>
<keyword evidence="9" id="KW-1185">Reference proteome</keyword>
<dbReference type="PANTHER" id="PTHR46600">
    <property type="entry name" value="THAP DOMAIN-CONTAINING"/>
    <property type="match status" value="1"/>
</dbReference>
<dbReference type="OrthoDB" id="6628944at2759"/>
<evidence type="ECO:0000259" key="7">
    <source>
        <dbReference type="PROSITE" id="PS50950"/>
    </source>
</evidence>
<dbReference type="PANTHER" id="PTHR46600:SF11">
    <property type="entry name" value="THAP DOMAIN-CONTAINING PROTEIN 10"/>
    <property type="match status" value="1"/>
</dbReference>
<dbReference type="Pfam" id="PF05485">
    <property type="entry name" value="THAP"/>
    <property type="match status" value="1"/>
</dbReference>
<evidence type="ECO:0000256" key="5">
    <source>
        <dbReference type="PROSITE-ProRule" id="PRU00309"/>
    </source>
</evidence>
<dbReference type="EnsemblMetazoa" id="XM_031930133">
    <property type="protein sequence ID" value="XP_031785993"/>
    <property type="gene ID" value="LOC116417376"/>
</dbReference>
<reference evidence="8" key="1">
    <citation type="submission" date="2021-01" db="UniProtKB">
        <authorList>
            <consortium name="EnsemblMetazoa"/>
        </authorList>
    </citation>
    <scope>IDENTIFICATION</scope>
</reference>
<keyword evidence="4 5" id="KW-0238">DNA-binding</keyword>
<dbReference type="InterPro" id="IPR048365">
    <property type="entry name" value="TNP-like_RNaseH_N"/>
</dbReference>
<evidence type="ECO:0000313" key="9">
    <source>
        <dbReference type="Proteomes" id="UP000002358"/>
    </source>
</evidence>
<accession>A0A7M7TA19</accession>
<evidence type="ECO:0000256" key="4">
    <source>
        <dbReference type="ARBA" id="ARBA00023125"/>
    </source>
</evidence>
<dbReference type="PROSITE" id="PS50950">
    <property type="entry name" value="ZF_THAP"/>
    <property type="match status" value="1"/>
</dbReference>
<dbReference type="SUPFAM" id="SSF160459">
    <property type="entry name" value="BLRF2-like"/>
    <property type="match status" value="1"/>
</dbReference>
<evidence type="ECO:0000256" key="3">
    <source>
        <dbReference type="ARBA" id="ARBA00022833"/>
    </source>
</evidence>
<dbReference type="SMART" id="SM00692">
    <property type="entry name" value="DM3"/>
    <property type="match status" value="1"/>
</dbReference>
<dbReference type="AlphaFoldDB" id="A0A7M7TA19"/>
<dbReference type="Gene3D" id="1.20.5.1000">
    <property type="entry name" value="arf6 gtpase in complex with a specific effector, jip4"/>
    <property type="match status" value="1"/>
</dbReference>
<dbReference type="InterPro" id="IPR006612">
    <property type="entry name" value="THAP_Znf"/>
</dbReference>
<protein>
    <recommendedName>
        <fullName evidence="7">THAP-type domain-containing protein</fullName>
    </recommendedName>
</protein>
<evidence type="ECO:0000256" key="1">
    <source>
        <dbReference type="ARBA" id="ARBA00022723"/>
    </source>
</evidence>
<dbReference type="KEGG" id="nvi:116417376"/>
<dbReference type="InterPro" id="IPR026516">
    <property type="entry name" value="THAP1/10"/>
</dbReference>
<feature type="domain" description="THAP-type" evidence="7">
    <location>
        <begin position="1"/>
        <end position="89"/>
    </location>
</feature>
<dbReference type="RefSeq" id="XP_031785993.1">
    <property type="nucleotide sequence ID" value="XM_031930133.2"/>
</dbReference>
<dbReference type="SMR" id="A0A7M7TA19"/>
<feature type="coiled-coil region" evidence="6">
    <location>
        <begin position="208"/>
        <end position="259"/>
    </location>
</feature>
<dbReference type="Gene3D" id="6.20.210.20">
    <property type="entry name" value="THAP domain"/>
    <property type="match status" value="1"/>
</dbReference>
<sequence>MPSCSIKSCRNWNGNTTKKGIKFYRFPADARIAEIWIKACENEKINLKNARICSIHFAEDCFERKPNHLIVPGDTNTVRLSKTAIPTLNLHNDDSASFLQKYLRCGRKRKVLQDCINEPLLKKSTNNSKSFTLANPVNDKENVGCAVQDNFEKQTDSIVSFTSEEPALEDQCLTELQSHEQTHNCEVTRLQEENTNLQAGNNGLKLVNNFLKTQNNDLKIQNEELENRCTALDMENKTMKKEINKLNKKLRLQQKAEQQAVKKKIYEIVTPVFTMGQIKKLLHPTQKRVKWSIADISSAIALRSVSPKGYRYLRKKNFPLPALSTLRKRASSIDMSPGILQSVLSVMKTNGEGEPTVDKLCVLSFDEVYISQKIEIDRKEEQKVGPHKTVQFGMIRGLFKRWKQPIYYDYDQPLTSEIITETIGKL</sequence>
<keyword evidence="6" id="KW-0175">Coiled coil</keyword>
<dbReference type="Pfam" id="PF21787">
    <property type="entry name" value="TNP-like_RNaseH_N"/>
    <property type="match status" value="1"/>
</dbReference>
<dbReference type="Proteomes" id="UP000002358">
    <property type="component" value="Unassembled WGS sequence"/>
</dbReference>
<evidence type="ECO:0000256" key="6">
    <source>
        <dbReference type="SAM" id="Coils"/>
    </source>
</evidence>
<evidence type="ECO:0000313" key="8">
    <source>
        <dbReference type="EnsemblMetazoa" id="XP_031785993"/>
    </source>
</evidence>
<name>A0A7M7TA19_NASVI</name>